<comment type="subcellular location">
    <subcellularLocation>
        <location evidence="7">Cell membrane</location>
        <topology evidence="7">Peripheral membrane protein</topology>
    </subcellularLocation>
</comment>
<gene>
    <name evidence="7 9" type="primary">hemG</name>
    <name evidence="9" type="ORF">Y10_26880</name>
</gene>
<evidence type="ECO:0000256" key="5">
    <source>
        <dbReference type="ARBA" id="ARBA00023136"/>
    </source>
</evidence>
<evidence type="ECO:0000256" key="4">
    <source>
        <dbReference type="ARBA" id="ARBA00023002"/>
    </source>
</evidence>
<comment type="catalytic activity">
    <reaction evidence="7">
        <text>protoporphyrinogen IX + 3 a menaquinone = protoporphyrin IX + 3 a menaquinol</text>
        <dbReference type="Rhea" id="RHEA:27409"/>
        <dbReference type="Rhea" id="RHEA-COMP:9537"/>
        <dbReference type="Rhea" id="RHEA-COMP:9539"/>
        <dbReference type="ChEBI" id="CHEBI:16374"/>
        <dbReference type="ChEBI" id="CHEBI:18151"/>
        <dbReference type="ChEBI" id="CHEBI:57306"/>
        <dbReference type="ChEBI" id="CHEBI:57307"/>
        <dbReference type="EC" id="1.3.5.3"/>
    </reaction>
</comment>
<accession>A0ABQ5MLP1</accession>
<dbReference type="InterPro" id="IPR029039">
    <property type="entry name" value="Flavoprotein-like_sf"/>
</dbReference>
<feature type="domain" description="Flavodoxin" evidence="8">
    <location>
        <begin position="6"/>
        <end position="152"/>
    </location>
</feature>
<dbReference type="Gene3D" id="3.40.50.360">
    <property type="match status" value="1"/>
</dbReference>
<comment type="cofactor">
    <cofactor evidence="7">
        <name>FMN</name>
        <dbReference type="ChEBI" id="CHEBI:58210"/>
    </cofactor>
    <text evidence="7">Binds 1 FMN non-covalently per subunit.</text>
</comment>
<keyword evidence="7" id="KW-1003">Cell membrane</keyword>
<evidence type="ECO:0000313" key="9">
    <source>
        <dbReference type="EMBL" id="GLB50320.1"/>
    </source>
</evidence>
<keyword evidence="3 7" id="KW-0547">Nucleotide-binding</keyword>
<keyword evidence="10" id="KW-1185">Reference proteome</keyword>
<comment type="caution">
    <text evidence="9">The sequence shown here is derived from an EMBL/GenBank/DDBJ whole genome shotgun (WGS) entry which is preliminary data.</text>
</comment>
<organism evidence="9 10">
    <name type="scientific">Neptunitalea lumnitzerae</name>
    <dbReference type="NCBI Taxonomy" id="2965509"/>
    <lineage>
        <taxon>Bacteria</taxon>
        <taxon>Pseudomonadati</taxon>
        <taxon>Bacteroidota</taxon>
        <taxon>Flavobacteriia</taxon>
        <taxon>Flavobacteriales</taxon>
        <taxon>Flavobacteriaceae</taxon>
        <taxon>Neptunitalea</taxon>
    </lineage>
</organism>
<proteinExistence type="inferred from homology"/>
<sequence>MEKIAIIYASVDGQTFKICKRISAQLQQQGYIVEMTDIATCTYNLTEFTTVIIGASIRYGTHAKKVTRFINNNIAALNKVKTAFFSVNLVARKTNKNTFDTNPYVQKFFTKITWKPNLINVFAGKLDYDTYPFYDRMLIKLIMKNTKGPTKTNGPIEYTNWTRVDSFANQVAELTDRL</sequence>
<keyword evidence="5" id="KW-0472">Membrane</keyword>
<keyword evidence="1 7" id="KW-0285">Flavoprotein</keyword>
<dbReference type="PANTHER" id="PTHR38030:SF2">
    <property type="entry name" value="PROTOPORPHYRINOGEN IX DEHYDROGENASE [QUINONE]"/>
    <property type="match status" value="1"/>
</dbReference>
<dbReference type="Pfam" id="PF12724">
    <property type="entry name" value="Flavodoxin_5"/>
    <property type="match status" value="1"/>
</dbReference>
<dbReference type="EMBL" id="BRVO01000003">
    <property type="protein sequence ID" value="GLB50320.1"/>
    <property type="molecule type" value="Genomic_DNA"/>
</dbReference>
<comment type="catalytic activity">
    <reaction evidence="7">
        <text>protoporphyrinogen IX + 3 a quinone = protoporphyrin IX + 3 a quinol</text>
        <dbReference type="Rhea" id="RHEA:65032"/>
        <dbReference type="ChEBI" id="CHEBI:24646"/>
        <dbReference type="ChEBI" id="CHEBI:57306"/>
        <dbReference type="ChEBI" id="CHEBI:57307"/>
        <dbReference type="ChEBI" id="CHEBI:132124"/>
        <dbReference type="EC" id="1.3.5.3"/>
    </reaction>
</comment>
<name>A0ABQ5MLP1_9FLAO</name>
<evidence type="ECO:0000259" key="8">
    <source>
        <dbReference type="Pfam" id="PF12724"/>
    </source>
</evidence>
<dbReference type="HAMAP" id="MF_00853">
    <property type="entry name" value="HemG"/>
    <property type="match status" value="1"/>
</dbReference>
<evidence type="ECO:0000256" key="7">
    <source>
        <dbReference type="HAMAP-Rule" id="MF_00853"/>
    </source>
</evidence>
<evidence type="ECO:0000256" key="6">
    <source>
        <dbReference type="ARBA" id="ARBA00023244"/>
    </source>
</evidence>
<comment type="similarity">
    <text evidence="7">Belongs to the HemG family.</text>
</comment>
<evidence type="ECO:0000256" key="2">
    <source>
        <dbReference type="ARBA" id="ARBA00022643"/>
    </source>
</evidence>
<dbReference type="PANTHER" id="PTHR38030">
    <property type="entry name" value="PROTOPORPHYRINOGEN IX DEHYDROGENASE [MENAQUINONE]"/>
    <property type="match status" value="1"/>
</dbReference>
<dbReference type="Proteomes" id="UP001143543">
    <property type="component" value="Unassembled WGS sequence"/>
</dbReference>
<dbReference type="InterPro" id="IPR052200">
    <property type="entry name" value="Protoporphyrinogen_IX_DH"/>
</dbReference>
<reference evidence="9" key="1">
    <citation type="submission" date="2022-07" db="EMBL/GenBank/DDBJ databases">
        <title>Taxonomy of Novel Oxalotrophic and Methylotrophic Bacteria.</title>
        <authorList>
            <person name="Sahin N."/>
            <person name="Tani A."/>
        </authorList>
    </citation>
    <scope>NUCLEOTIDE SEQUENCE</scope>
    <source>
        <strain evidence="9">Y10</strain>
    </source>
</reference>
<evidence type="ECO:0000313" key="10">
    <source>
        <dbReference type="Proteomes" id="UP001143543"/>
    </source>
</evidence>
<keyword evidence="6 7" id="KW-0627">Porphyrin biosynthesis</keyword>
<dbReference type="InterPro" id="IPR044264">
    <property type="entry name" value="HemG"/>
</dbReference>
<dbReference type="InterPro" id="IPR026816">
    <property type="entry name" value="Flavodoxin_dom"/>
</dbReference>
<dbReference type="SUPFAM" id="SSF52218">
    <property type="entry name" value="Flavoproteins"/>
    <property type="match status" value="1"/>
</dbReference>
<keyword evidence="4 7" id="KW-0560">Oxidoreductase</keyword>
<comment type="pathway">
    <text evidence="7">Porphyrin-containing compound metabolism; protoporphyrin-IX biosynthesis; protoporphyrin-IX from protoporphyrinogen-IX: step 1/1.</text>
</comment>
<comment type="catalytic activity">
    <reaction evidence="7">
        <text>protoporphyrinogen IX + 3 a ubiquinone = protoporphyrin IX + 3 a ubiquinol</text>
        <dbReference type="Rhea" id="RHEA:63936"/>
        <dbReference type="Rhea" id="RHEA-COMP:9565"/>
        <dbReference type="Rhea" id="RHEA-COMP:9566"/>
        <dbReference type="ChEBI" id="CHEBI:16389"/>
        <dbReference type="ChEBI" id="CHEBI:17976"/>
        <dbReference type="ChEBI" id="CHEBI:57306"/>
        <dbReference type="ChEBI" id="CHEBI:57307"/>
    </reaction>
</comment>
<protein>
    <recommendedName>
        <fullName evidence="7">Protoporphyrinogen IX dehydrogenase [quinone]</fullName>
        <ecNumber evidence="7">1.3.5.3</ecNumber>
    </recommendedName>
    <alternativeName>
        <fullName evidence="7">Protoporphyrinogen IX dehydrogenase [menaquinone]</fullName>
    </alternativeName>
    <alternativeName>
        <fullName evidence="7">Protoporphyrinogen IX dehydrogenase [ubiquinone]</fullName>
    </alternativeName>
    <alternativeName>
        <fullName evidence="7">Protoporphyrinogen oxidase</fullName>
        <shortName evidence="7">PPO</shortName>
    </alternativeName>
</protein>
<dbReference type="NCBIfam" id="NF008316">
    <property type="entry name" value="PRK11104.1"/>
    <property type="match status" value="1"/>
</dbReference>
<evidence type="ECO:0000256" key="3">
    <source>
        <dbReference type="ARBA" id="ARBA00022741"/>
    </source>
</evidence>
<dbReference type="EC" id="1.3.5.3" evidence="7"/>
<comment type="function">
    <text evidence="7">Catalyzes the 6-electron oxidation of protoporphyrinogen IX to form protoporphyrin IX; under anaerobic conditions uses menaquinone as an electron acceptor, under aerobic conditions uses ubiquinone as an electron acceptor.</text>
</comment>
<dbReference type="RefSeq" id="WP_281765947.1">
    <property type="nucleotide sequence ID" value="NZ_BRVO01000003.1"/>
</dbReference>
<evidence type="ECO:0000256" key="1">
    <source>
        <dbReference type="ARBA" id="ARBA00022630"/>
    </source>
</evidence>
<keyword evidence="2 7" id="KW-0288">FMN</keyword>